<dbReference type="Proteomes" id="UP000827092">
    <property type="component" value="Unassembled WGS sequence"/>
</dbReference>
<gene>
    <name evidence="1" type="ORF">JTE90_023486</name>
</gene>
<accession>A0AAV6VT94</accession>
<reference evidence="1 2" key="1">
    <citation type="journal article" date="2022" name="Nat. Ecol. Evol.">
        <title>A masculinizing supergene underlies an exaggerated male reproductive morph in a spider.</title>
        <authorList>
            <person name="Hendrickx F."/>
            <person name="De Corte Z."/>
            <person name="Sonet G."/>
            <person name="Van Belleghem S.M."/>
            <person name="Kostlbacher S."/>
            <person name="Vangestel C."/>
        </authorList>
    </citation>
    <scope>NUCLEOTIDE SEQUENCE [LARGE SCALE GENOMIC DNA]</scope>
    <source>
        <strain evidence="1">W744_W776</strain>
    </source>
</reference>
<proteinExistence type="predicted"/>
<dbReference type="AlphaFoldDB" id="A0AAV6VT94"/>
<evidence type="ECO:0000313" key="1">
    <source>
        <dbReference type="EMBL" id="KAG8198716.1"/>
    </source>
</evidence>
<keyword evidence="2" id="KW-1185">Reference proteome</keyword>
<dbReference type="EMBL" id="JAFNEN010000036">
    <property type="protein sequence ID" value="KAG8198716.1"/>
    <property type="molecule type" value="Genomic_DNA"/>
</dbReference>
<evidence type="ECO:0000313" key="2">
    <source>
        <dbReference type="Proteomes" id="UP000827092"/>
    </source>
</evidence>
<name>A0AAV6VT94_9ARAC</name>
<sequence length="70" mass="8022">MVATESLSKLFSYAWSPHAAKPNCRDALPPDFAIRRRKHNWRKLGNKVRIFASSRGALRDDVTRDRANPT</sequence>
<organism evidence="1 2">
    <name type="scientific">Oedothorax gibbosus</name>
    <dbReference type="NCBI Taxonomy" id="931172"/>
    <lineage>
        <taxon>Eukaryota</taxon>
        <taxon>Metazoa</taxon>
        <taxon>Ecdysozoa</taxon>
        <taxon>Arthropoda</taxon>
        <taxon>Chelicerata</taxon>
        <taxon>Arachnida</taxon>
        <taxon>Araneae</taxon>
        <taxon>Araneomorphae</taxon>
        <taxon>Entelegynae</taxon>
        <taxon>Araneoidea</taxon>
        <taxon>Linyphiidae</taxon>
        <taxon>Erigoninae</taxon>
        <taxon>Oedothorax</taxon>
    </lineage>
</organism>
<comment type="caution">
    <text evidence="1">The sequence shown here is derived from an EMBL/GenBank/DDBJ whole genome shotgun (WGS) entry which is preliminary data.</text>
</comment>
<protein>
    <submittedName>
        <fullName evidence="1">Uncharacterized protein</fullName>
    </submittedName>
</protein>